<dbReference type="InterPro" id="IPR027417">
    <property type="entry name" value="P-loop_NTPase"/>
</dbReference>
<feature type="domain" description="KaiC" evidence="3">
    <location>
        <begin position="2"/>
        <end position="235"/>
    </location>
</feature>
<proteinExistence type="predicted"/>
<dbReference type="PRINTS" id="PR01874">
    <property type="entry name" value="DNAREPAIRADA"/>
</dbReference>
<dbReference type="InterPro" id="IPR010624">
    <property type="entry name" value="KaiC_dom"/>
</dbReference>
<accession>A0ABV5W5Z9</accession>
<protein>
    <submittedName>
        <fullName evidence="4">ATPase domain-containing protein</fullName>
    </submittedName>
</protein>
<comment type="caution">
    <text evidence="4">The sequence shown here is derived from an EMBL/GenBank/DDBJ whole genome shotgun (WGS) entry which is preliminary data.</text>
</comment>
<evidence type="ECO:0000313" key="5">
    <source>
        <dbReference type="Proteomes" id="UP001589619"/>
    </source>
</evidence>
<dbReference type="Gene3D" id="3.40.50.300">
    <property type="entry name" value="P-loop containing nucleotide triphosphate hydrolases"/>
    <property type="match status" value="2"/>
</dbReference>
<keyword evidence="2" id="KW-0067">ATP-binding</keyword>
<gene>
    <name evidence="4" type="ORF">ACFFNY_30915</name>
</gene>
<dbReference type="InterPro" id="IPR014774">
    <property type="entry name" value="KaiC-like_dom"/>
</dbReference>
<dbReference type="PROSITE" id="PS51146">
    <property type="entry name" value="KAIC"/>
    <property type="match status" value="1"/>
</dbReference>
<keyword evidence="5" id="KW-1185">Reference proteome</keyword>
<dbReference type="PANTHER" id="PTHR43637">
    <property type="entry name" value="UPF0273 PROTEIN TM_0370"/>
    <property type="match status" value="1"/>
</dbReference>
<evidence type="ECO:0000259" key="3">
    <source>
        <dbReference type="PROSITE" id="PS51146"/>
    </source>
</evidence>
<sequence>MGTVPTGVRGLDVLLDGGFPQGSAIMIEGAPGTGKTTLGMQFLYYGALKDGEAGFYITFEEFPDQLYADAQALGWDLRKMEREGLLRVISMSPDIFLEHVIDPGGMIEKLIGELNCKRIVVDSISLFRYGTTDEQEHRRMLYRLRNIFRKLGLTSLLIKERGTRKEESGFEAYIADGFIQLQLKEQMDKYRVRTLEILKMRGRRIREGEHIYRMTDNGIRLIPARSMVEDLALLNGQGKVPTGIALLDELLEGGITKGSVYLLDTNSKANYKYLIASVLANRFQAGEKVLALLSSFLTPQDLGKMLALHGLSIGQMAQENNIFFIEHYTRPYPTDCESSVMDVSGLDNRQYREVVQGKITELIEQHSDWFVYYDLNTIIAERGRDYATKYFAEDSAGIKALGMTMLVLCNFSEVGPEVSAFLERTCNGVIRTWVDGAYQYLQVVKSPNGVISEPYVVETTTQAPFMRLT</sequence>
<organism evidence="4 5">
    <name type="scientific">Paenibacillus hodogayensis</name>
    <dbReference type="NCBI Taxonomy" id="279208"/>
    <lineage>
        <taxon>Bacteria</taxon>
        <taxon>Bacillati</taxon>
        <taxon>Bacillota</taxon>
        <taxon>Bacilli</taxon>
        <taxon>Bacillales</taxon>
        <taxon>Paenibacillaceae</taxon>
        <taxon>Paenibacillus</taxon>
    </lineage>
</organism>
<dbReference type="EMBL" id="JBHMAG010000020">
    <property type="protein sequence ID" value="MFB9756009.1"/>
    <property type="molecule type" value="Genomic_DNA"/>
</dbReference>
<dbReference type="Pfam" id="PF06745">
    <property type="entry name" value="ATPase"/>
    <property type="match status" value="1"/>
</dbReference>
<evidence type="ECO:0000256" key="1">
    <source>
        <dbReference type="ARBA" id="ARBA00022741"/>
    </source>
</evidence>
<evidence type="ECO:0000256" key="2">
    <source>
        <dbReference type="ARBA" id="ARBA00022840"/>
    </source>
</evidence>
<dbReference type="SUPFAM" id="SSF52540">
    <property type="entry name" value="P-loop containing nucleoside triphosphate hydrolases"/>
    <property type="match status" value="1"/>
</dbReference>
<evidence type="ECO:0000313" key="4">
    <source>
        <dbReference type="EMBL" id="MFB9756009.1"/>
    </source>
</evidence>
<dbReference type="RefSeq" id="WP_344913470.1">
    <property type="nucleotide sequence ID" value="NZ_BAAAYO010000012.1"/>
</dbReference>
<keyword evidence="1" id="KW-0547">Nucleotide-binding</keyword>
<dbReference type="Proteomes" id="UP001589619">
    <property type="component" value="Unassembled WGS sequence"/>
</dbReference>
<name>A0ABV5W5Z9_9BACL</name>
<dbReference type="PANTHER" id="PTHR43637:SF1">
    <property type="entry name" value="UPF0273 PROTEIN TM_0370"/>
    <property type="match status" value="1"/>
</dbReference>
<reference evidence="4 5" key="1">
    <citation type="submission" date="2024-09" db="EMBL/GenBank/DDBJ databases">
        <authorList>
            <person name="Sun Q."/>
            <person name="Mori K."/>
        </authorList>
    </citation>
    <scope>NUCLEOTIDE SEQUENCE [LARGE SCALE GENOMIC DNA]</scope>
    <source>
        <strain evidence="4 5">JCM 12520</strain>
    </source>
</reference>